<evidence type="ECO:0000256" key="2">
    <source>
        <dbReference type="ARBA" id="ARBA00022448"/>
    </source>
</evidence>
<feature type="domain" description="Tripartite ATP-independent periplasmic transporters DctQ component" evidence="10">
    <location>
        <begin position="28"/>
        <end position="149"/>
    </location>
</feature>
<gene>
    <name evidence="11" type="ORF">DYI37_17095</name>
</gene>
<organism evidence="11 12">
    <name type="scientific">Fulvimarina endophytica</name>
    <dbReference type="NCBI Taxonomy" id="2293836"/>
    <lineage>
        <taxon>Bacteria</taxon>
        <taxon>Pseudomonadati</taxon>
        <taxon>Pseudomonadota</taxon>
        <taxon>Alphaproteobacteria</taxon>
        <taxon>Hyphomicrobiales</taxon>
        <taxon>Aurantimonadaceae</taxon>
        <taxon>Fulvimarina</taxon>
    </lineage>
</organism>
<evidence type="ECO:0000256" key="9">
    <source>
        <dbReference type="RuleBase" id="RU369079"/>
    </source>
</evidence>
<dbReference type="GO" id="GO:0015740">
    <property type="term" value="P:C4-dicarboxylate transport"/>
    <property type="evidence" value="ECO:0007669"/>
    <property type="project" value="TreeGrafter"/>
</dbReference>
<proteinExistence type="inferred from homology"/>
<evidence type="ECO:0000313" key="11">
    <source>
        <dbReference type="EMBL" id="RFC62223.1"/>
    </source>
</evidence>
<keyword evidence="2 9" id="KW-0813">Transport</keyword>
<feature type="transmembrane region" description="Helical" evidence="9">
    <location>
        <begin position="90"/>
        <end position="111"/>
    </location>
</feature>
<feature type="transmembrane region" description="Helical" evidence="9">
    <location>
        <begin position="12"/>
        <end position="35"/>
    </location>
</feature>
<dbReference type="InterPro" id="IPR007387">
    <property type="entry name" value="TRAP_DctQ"/>
</dbReference>
<keyword evidence="5 9" id="KW-0812">Transmembrane</keyword>
<dbReference type="EMBL" id="QURL01000008">
    <property type="protein sequence ID" value="RFC62223.1"/>
    <property type="molecule type" value="Genomic_DNA"/>
</dbReference>
<dbReference type="Proteomes" id="UP000264310">
    <property type="component" value="Unassembled WGS sequence"/>
</dbReference>
<evidence type="ECO:0000256" key="6">
    <source>
        <dbReference type="ARBA" id="ARBA00022989"/>
    </source>
</evidence>
<dbReference type="Pfam" id="PF04290">
    <property type="entry name" value="DctQ"/>
    <property type="match status" value="1"/>
</dbReference>
<sequence>MRNGFLTIAERMISTTHNLAASLLAVAALLVFWQVVTRFVLGDASAWSEVLARGVVIWMVFLGAGAGFRLSAMIPLEFVRSVLPAPLQRVVIFAVMLLNLVFLGVLIWFGTAMAIRVSSQQVAMLGVPISWFYAALPVGAILALPGVVLEYLRPIEDVRDEAETGAERAG</sequence>
<feature type="transmembrane region" description="Helical" evidence="9">
    <location>
        <begin position="131"/>
        <end position="152"/>
    </location>
</feature>
<evidence type="ECO:0000256" key="8">
    <source>
        <dbReference type="ARBA" id="ARBA00038436"/>
    </source>
</evidence>
<feature type="transmembrane region" description="Helical" evidence="9">
    <location>
        <begin position="55"/>
        <end position="78"/>
    </location>
</feature>
<keyword evidence="3" id="KW-1003">Cell membrane</keyword>
<accession>A0A371WZ23</accession>
<dbReference type="InterPro" id="IPR055348">
    <property type="entry name" value="DctQ"/>
</dbReference>
<evidence type="ECO:0000313" key="12">
    <source>
        <dbReference type="Proteomes" id="UP000264310"/>
    </source>
</evidence>
<comment type="subcellular location">
    <subcellularLocation>
        <location evidence="1 9">Cell inner membrane</location>
        <topology evidence="1 9">Multi-pass membrane protein</topology>
    </subcellularLocation>
</comment>
<keyword evidence="7 9" id="KW-0472">Membrane</keyword>
<evidence type="ECO:0000256" key="4">
    <source>
        <dbReference type="ARBA" id="ARBA00022519"/>
    </source>
</evidence>
<keyword evidence="4 9" id="KW-0997">Cell inner membrane</keyword>
<dbReference type="PANTHER" id="PTHR35011">
    <property type="entry name" value="2,3-DIKETO-L-GULONATE TRAP TRANSPORTER SMALL PERMEASE PROTEIN YIAM"/>
    <property type="match status" value="1"/>
</dbReference>
<dbReference type="AlphaFoldDB" id="A0A371WZ23"/>
<evidence type="ECO:0000256" key="1">
    <source>
        <dbReference type="ARBA" id="ARBA00004429"/>
    </source>
</evidence>
<protein>
    <recommendedName>
        <fullName evidence="9">TRAP transporter small permease protein</fullName>
    </recommendedName>
</protein>
<keyword evidence="12" id="KW-1185">Reference proteome</keyword>
<evidence type="ECO:0000256" key="7">
    <source>
        <dbReference type="ARBA" id="ARBA00023136"/>
    </source>
</evidence>
<evidence type="ECO:0000259" key="10">
    <source>
        <dbReference type="Pfam" id="PF04290"/>
    </source>
</evidence>
<dbReference type="GO" id="GO:0005886">
    <property type="term" value="C:plasma membrane"/>
    <property type="evidence" value="ECO:0007669"/>
    <property type="project" value="UniProtKB-SubCell"/>
</dbReference>
<reference evidence="11 12" key="1">
    <citation type="submission" date="2018-08" db="EMBL/GenBank/DDBJ databases">
        <title>Fulvimarina sp. 85, whole genome shotgun sequence.</title>
        <authorList>
            <person name="Tuo L."/>
        </authorList>
    </citation>
    <scope>NUCLEOTIDE SEQUENCE [LARGE SCALE GENOMIC DNA]</scope>
    <source>
        <strain evidence="11 12">85</strain>
    </source>
</reference>
<comment type="subunit">
    <text evidence="9">The complex comprises the extracytoplasmic solute receptor protein and the two transmembrane proteins.</text>
</comment>
<comment type="function">
    <text evidence="9">Part of the tripartite ATP-independent periplasmic (TRAP) transport system.</text>
</comment>
<evidence type="ECO:0000256" key="5">
    <source>
        <dbReference type="ARBA" id="ARBA00022692"/>
    </source>
</evidence>
<dbReference type="GO" id="GO:0022857">
    <property type="term" value="F:transmembrane transporter activity"/>
    <property type="evidence" value="ECO:0007669"/>
    <property type="project" value="UniProtKB-UniRule"/>
</dbReference>
<dbReference type="OrthoDB" id="4964541at2"/>
<name>A0A371WZ23_9HYPH</name>
<dbReference type="PANTHER" id="PTHR35011:SF2">
    <property type="entry name" value="2,3-DIKETO-L-GULONATE TRAP TRANSPORTER SMALL PERMEASE PROTEIN YIAM"/>
    <property type="match status" value="1"/>
</dbReference>
<evidence type="ECO:0000256" key="3">
    <source>
        <dbReference type="ARBA" id="ARBA00022475"/>
    </source>
</evidence>
<dbReference type="RefSeq" id="WP_116684491.1">
    <property type="nucleotide sequence ID" value="NZ_QURL01000008.1"/>
</dbReference>
<comment type="similarity">
    <text evidence="8 9">Belongs to the TRAP transporter small permease family.</text>
</comment>
<keyword evidence="6 9" id="KW-1133">Transmembrane helix</keyword>
<comment type="caution">
    <text evidence="11">The sequence shown here is derived from an EMBL/GenBank/DDBJ whole genome shotgun (WGS) entry which is preliminary data.</text>
</comment>